<dbReference type="Pfam" id="PF00126">
    <property type="entry name" value="HTH_1"/>
    <property type="match status" value="1"/>
</dbReference>
<dbReference type="Proteomes" id="UP000051221">
    <property type="component" value="Unassembled WGS sequence"/>
</dbReference>
<dbReference type="InterPro" id="IPR036388">
    <property type="entry name" value="WH-like_DNA-bd_sf"/>
</dbReference>
<evidence type="ECO:0000256" key="1">
    <source>
        <dbReference type="ARBA" id="ARBA00009437"/>
    </source>
</evidence>
<dbReference type="GO" id="GO:0043565">
    <property type="term" value="F:sequence-specific DNA binding"/>
    <property type="evidence" value="ECO:0007669"/>
    <property type="project" value="TreeGrafter"/>
</dbReference>
<name>A0A0Q2MDY5_VIBFU</name>
<evidence type="ECO:0000256" key="2">
    <source>
        <dbReference type="ARBA" id="ARBA00023015"/>
    </source>
</evidence>
<dbReference type="InterPro" id="IPR058163">
    <property type="entry name" value="LysR-type_TF_proteobact-type"/>
</dbReference>
<dbReference type="AlphaFoldDB" id="A0A0Q2MDY5"/>
<dbReference type="Gene3D" id="3.40.190.10">
    <property type="entry name" value="Periplasmic binding protein-like II"/>
    <property type="match status" value="2"/>
</dbReference>
<dbReference type="FunFam" id="1.10.10.10:FF:000001">
    <property type="entry name" value="LysR family transcriptional regulator"/>
    <property type="match status" value="1"/>
</dbReference>
<dbReference type="GO" id="GO:0006351">
    <property type="term" value="P:DNA-templated transcription"/>
    <property type="evidence" value="ECO:0007669"/>
    <property type="project" value="TreeGrafter"/>
</dbReference>
<evidence type="ECO:0000313" key="6">
    <source>
        <dbReference type="EMBL" id="KQH86257.1"/>
    </source>
</evidence>
<evidence type="ECO:0000256" key="3">
    <source>
        <dbReference type="ARBA" id="ARBA00023125"/>
    </source>
</evidence>
<gene>
    <name evidence="6" type="ORF">AMR76_09490</name>
</gene>
<accession>A0A0Q2MDY5</accession>
<evidence type="ECO:0000256" key="4">
    <source>
        <dbReference type="ARBA" id="ARBA00023163"/>
    </source>
</evidence>
<dbReference type="RefSeq" id="WP_004729566.1">
    <property type="nucleotide sequence ID" value="NZ_CABLCD010000022.1"/>
</dbReference>
<dbReference type="SUPFAM" id="SSF46785">
    <property type="entry name" value="Winged helix' DNA-binding domain"/>
    <property type="match status" value="1"/>
</dbReference>
<comment type="caution">
    <text evidence="6">The sequence shown here is derived from an EMBL/GenBank/DDBJ whole genome shotgun (WGS) entry which is preliminary data.</text>
</comment>
<evidence type="ECO:0000259" key="5">
    <source>
        <dbReference type="PROSITE" id="PS50931"/>
    </source>
</evidence>
<evidence type="ECO:0000313" key="7">
    <source>
        <dbReference type="Proteomes" id="UP000051221"/>
    </source>
</evidence>
<reference evidence="6 7" key="1">
    <citation type="submission" date="2015-08" db="EMBL/GenBank/DDBJ databases">
        <title>Antibacterial properties of a collection of Vibrionaceae strains.</title>
        <authorList>
            <person name="Giubergia S."/>
        </authorList>
    </citation>
    <scope>NUCLEOTIDE SEQUENCE [LARGE SCALE GENOMIC DNA]</scope>
    <source>
        <strain evidence="6 7">S0821</strain>
    </source>
</reference>
<dbReference type="PRINTS" id="PR00039">
    <property type="entry name" value="HTHLYSR"/>
</dbReference>
<dbReference type="SUPFAM" id="SSF53850">
    <property type="entry name" value="Periplasmic binding protein-like II"/>
    <property type="match status" value="1"/>
</dbReference>
<dbReference type="InterPro" id="IPR036390">
    <property type="entry name" value="WH_DNA-bd_sf"/>
</dbReference>
<dbReference type="InParanoid" id="A0A0Q2MDY5"/>
<dbReference type="CDD" id="cd08432">
    <property type="entry name" value="PBP2_GcdR_TrpI_HvrB_AmpR_like"/>
    <property type="match status" value="1"/>
</dbReference>
<proteinExistence type="inferred from homology"/>
<organism evidence="6 7">
    <name type="scientific">Vibrio furnissii</name>
    <dbReference type="NCBI Taxonomy" id="29494"/>
    <lineage>
        <taxon>Bacteria</taxon>
        <taxon>Pseudomonadati</taxon>
        <taxon>Pseudomonadota</taxon>
        <taxon>Gammaproteobacteria</taxon>
        <taxon>Vibrionales</taxon>
        <taxon>Vibrionaceae</taxon>
        <taxon>Vibrio</taxon>
    </lineage>
</organism>
<dbReference type="PANTHER" id="PTHR30537:SF26">
    <property type="entry name" value="GLYCINE CLEAVAGE SYSTEM TRANSCRIPTIONAL ACTIVATOR"/>
    <property type="match status" value="1"/>
</dbReference>
<dbReference type="PANTHER" id="PTHR30537">
    <property type="entry name" value="HTH-TYPE TRANSCRIPTIONAL REGULATOR"/>
    <property type="match status" value="1"/>
</dbReference>
<dbReference type="GeneID" id="50534645"/>
<dbReference type="OMA" id="QWMEVST"/>
<feature type="domain" description="HTH lysR-type" evidence="5">
    <location>
        <begin position="1"/>
        <end position="63"/>
    </location>
</feature>
<comment type="similarity">
    <text evidence="1">Belongs to the LysR transcriptional regulatory family.</text>
</comment>
<dbReference type="GO" id="GO:0003700">
    <property type="term" value="F:DNA-binding transcription factor activity"/>
    <property type="evidence" value="ECO:0007669"/>
    <property type="project" value="InterPro"/>
</dbReference>
<keyword evidence="4" id="KW-0804">Transcription</keyword>
<dbReference type="PROSITE" id="PS50931">
    <property type="entry name" value="HTH_LYSR"/>
    <property type="match status" value="1"/>
</dbReference>
<keyword evidence="3" id="KW-0238">DNA-binding</keyword>
<dbReference type="EMBL" id="LKHS01000007">
    <property type="protein sequence ID" value="KQH86257.1"/>
    <property type="molecule type" value="Genomic_DNA"/>
</dbReference>
<keyword evidence="2" id="KW-0805">Transcription regulation</keyword>
<dbReference type="Gene3D" id="1.10.10.10">
    <property type="entry name" value="Winged helix-like DNA-binding domain superfamily/Winged helix DNA-binding domain"/>
    <property type="match status" value="1"/>
</dbReference>
<keyword evidence="7" id="KW-1185">Reference proteome</keyword>
<dbReference type="InterPro" id="IPR005119">
    <property type="entry name" value="LysR_subst-bd"/>
</dbReference>
<protein>
    <submittedName>
        <fullName evidence="6">LysR family transcriptional regulator</fullName>
    </submittedName>
</protein>
<dbReference type="InterPro" id="IPR000847">
    <property type="entry name" value="LysR_HTH_N"/>
</dbReference>
<dbReference type="OrthoDB" id="5526340at2"/>
<dbReference type="Pfam" id="PF03466">
    <property type="entry name" value="LysR_substrate"/>
    <property type="match status" value="1"/>
</dbReference>
<sequence length="301" mass="33942">MDNRLKHLAGLRYFEAAARLRSYSAAAAELFISQAAVSQKIRQLEDALGCQLFVRQGREMHLTKPGETLYQQVSSGFEKIITGLNQIQSEPVEGVLCVRTPPSFASRWLMPRLWKFTMEHPYIPIRLITDCDTPNIRHSAIDVAIWQGNETVTDSELDQEILFEEPVYPFCSPELAQSMQFSQPEQLLNCWLIHFDSQTFPWSNWFQAAHVAMKKEAVQWMEVSTFDMALNAVIAGHGACLATDSLAGDFVARGLLVKPFAIGLTPGVRYSLISDPASSRAARIHAFSDWLRRELKQQAPL</sequence>